<evidence type="ECO:0000313" key="2">
    <source>
        <dbReference type="EMBL" id="RDB16453.1"/>
    </source>
</evidence>
<dbReference type="Proteomes" id="UP000076154">
    <property type="component" value="Unassembled WGS sequence"/>
</dbReference>
<name>A0A369J9N9_HYPMA</name>
<sequence length="160" mass="17722">FISTFDCGSGLLSDGDRLCLKNFTPYTLHSFVESKEFPNIELGLSASSSDETKATAYSRIQHEIEALEAGIWARRNRHNSLSIISRLPRETLSVFQLNSHVARNLLTTCVPSVVPLASRCTGLPEFLEPSSPPTEKMDKRDVTVLKNGASGRRWTAPSDR</sequence>
<evidence type="ECO:0000313" key="3">
    <source>
        <dbReference type="Proteomes" id="UP000076154"/>
    </source>
</evidence>
<accession>A0A369J9N9</accession>
<dbReference type="InParanoid" id="A0A369J9N9"/>
<organism evidence="2 3">
    <name type="scientific">Hypsizygus marmoreus</name>
    <name type="common">White beech mushroom</name>
    <name type="synonym">Agaricus marmoreus</name>
    <dbReference type="NCBI Taxonomy" id="39966"/>
    <lineage>
        <taxon>Eukaryota</taxon>
        <taxon>Fungi</taxon>
        <taxon>Dikarya</taxon>
        <taxon>Basidiomycota</taxon>
        <taxon>Agaricomycotina</taxon>
        <taxon>Agaricomycetes</taxon>
        <taxon>Agaricomycetidae</taxon>
        <taxon>Agaricales</taxon>
        <taxon>Tricholomatineae</taxon>
        <taxon>Lyophyllaceae</taxon>
        <taxon>Hypsizygus</taxon>
    </lineage>
</organism>
<keyword evidence="3" id="KW-1185">Reference proteome</keyword>
<comment type="caution">
    <text evidence="2">The sequence shown here is derived from an EMBL/GenBank/DDBJ whole genome shotgun (WGS) entry which is preliminary data.</text>
</comment>
<feature type="region of interest" description="Disordered" evidence="1">
    <location>
        <begin position="127"/>
        <end position="160"/>
    </location>
</feature>
<reference evidence="2" key="1">
    <citation type="submission" date="2018-04" db="EMBL/GenBank/DDBJ databases">
        <title>Whole genome sequencing of Hypsizygus marmoreus.</title>
        <authorList>
            <person name="Choi I.-G."/>
            <person name="Min B."/>
            <person name="Kim J.-G."/>
            <person name="Kim S."/>
            <person name="Oh Y.-L."/>
            <person name="Kong W.-S."/>
            <person name="Park H."/>
            <person name="Jeong J."/>
            <person name="Song E.-S."/>
        </authorList>
    </citation>
    <scope>NUCLEOTIDE SEQUENCE [LARGE SCALE GENOMIC DNA]</scope>
    <source>
        <strain evidence="2">51987-8</strain>
    </source>
</reference>
<feature type="non-terminal residue" evidence="2">
    <location>
        <position position="1"/>
    </location>
</feature>
<proteinExistence type="predicted"/>
<protein>
    <submittedName>
        <fullName evidence="2">Uncharacterized protein</fullName>
    </submittedName>
</protein>
<dbReference type="AlphaFoldDB" id="A0A369J9N9"/>
<evidence type="ECO:0000256" key="1">
    <source>
        <dbReference type="SAM" id="MobiDB-lite"/>
    </source>
</evidence>
<dbReference type="EMBL" id="LUEZ02000124">
    <property type="protein sequence ID" value="RDB16453.1"/>
    <property type="molecule type" value="Genomic_DNA"/>
</dbReference>
<gene>
    <name evidence="2" type="ORF">Hypma_002833</name>
</gene>